<feature type="domain" description="FAD-binding FR-type" evidence="2">
    <location>
        <begin position="144"/>
        <end position="246"/>
    </location>
</feature>
<dbReference type="PRINTS" id="PR00410">
    <property type="entry name" value="PHEHYDRXLASE"/>
</dbReference>
<dbReference type="CDD" id="cd00322">
    <property type="entry name" value="FNR_like"/>
    <property type="match status" value="1"/>
</dbReference>
<feature type="transmembrane region" description="Helical" evidence="1">
    <location>
        <begin position="79"/>
        <end position="98"/>
    </location>
</feature>
<keyword evidence="1" id="KW-1133">Transmembrane helix</keyword>
<reference evidence="3 4" key="2">
    <citation type="journal article" date="2017" name="Genome Biol. Evol.">
        <title>Trajectories and Drivers of Genome Evolution in Surface-Associated Marine Phaeobacter.</title>
        <authorList>
            <person name="Freese H.M."/>
            <person name="Sikorski J."/>
            <person name="Bunk B."/>
            <person name="Scheuner C."/>
            <person name="Meier-Kolthoff J.P."/>
            <person name="Sproer C."/>
            <person name="Gram L."/>
            <person name="Overmann J."/>
        </authorList>
    </citation>
    <scope>NUCLEOTIDE SEQUENCE [LARGE SCALE GENOMIC DNA]</scope>
    <source>
        <strain evidence="3 4">P88</strain>
    </source>
</reference>
<reference evidence="3 4" key="1">
    <citation type="journal article" date="2017" name="Front. Microbiol.">
        <title>Phaeobacter piscinae sp. nov., a species of the Roseobacter group and potential aquaculture probiont.</title>
        <authorList>
            <person name="Sonnenschein E.C."/>
            <person name="Phippen C.B.W."/>
            <person name="Nielsen K.F."/>
            <person name="Mateiu R.V."/>
            <person name="Melchiorsen J."/>
            <person name="Gram L."/>
            <person name="Overmann J."/>
            <person name="Freese H.M."/>
        </authorList>
    </citation>
    <scope>NUCLEOTIDE SEQUENCE [LARGE SCALE GENOMIC DNA]</scope>
    <source>
        <strain evidence="3 4">P88</strain>
    </source>
</reference>
<evidence type="ECO:0000259" key="2">
    <source>
        <dbReference type="PROSITE" id="PS51384"/>
    </source>
</evidence>
<feature type="transmembrane region" description="Helical" evidence="1">
    <location>
        <begin position="43"/>
        <end position="67"/>
    </location>
</feature>
<dbReference type="Gene3D" id="2.40.30.10">
    <property type="entry name" value="Translation factors"/>
    <property type="match status" value="1"/>
</dbReference>
<organism evidence="3 4">
    <name type="scientific">Phaeobacter inhibens</name>
    <dbReference type="NCBI Taxonomy" id="221822"/>
    <lineage>
        <taxon>Bacteria</taxon>
        <taxon>Pseudomonadati</taxon>
        <taxon>Pseudomonadota</taxon>
        <taxon>Alphaproteobacteria</taxon>
        <taxon>Rhodobacterales</taxon>
        <taxon>Roseobacteraceae</taxon>
        <taxon>Phaeobacter</taxon>
    </lineage>
</organism>
<dbReference type="PANTHER" id="PTHR47354:SF5">
    <property type="entry name" value="PROTEIN RFBI"/>
    <property type="match status" value="1"/>
</dbReference>
<keyword evidence="1" id="KW-0812">Transmembrane</keyword>
<keyword evidence="1" id="KW-0472">Membrane</keyword>
<dbReference type="SUPFAM" id="SSF63380">
    <property type="entry name" value="Riboflavin synthase domain-like"/>
    <property type="match status" value="1"/>
</dbReference>
<dbReference type="SUPFAM" id="SSF52343">
    <property type="entry name" value="Ferredoxin reductase-like, C-terminal NADP-linked domain"/>
    <property type="match status" value="1"/>
</dbReference>
<sequence>MKTRIHAIAGTIGFLTILLFWTSTVLSELFGSHATVAAVKSAILMGMFVLIPSMAIVGGSGFSLASGRNEALVSAKKKRMPIIGANGLLVLVPMAFFLESRAAAGQFDATFYSLQVIELLAGATNLVLMGLNMRDGIRLSGKAAPTTQVTLTSSETIATGTMAFHLTKPAGFKHQAGQWIRLTIAGTAADDGKARSRILSIVSAPDEPQITVATRLSDSAFKRSLSTLSDGAELTVAGPSGTFTLHEDASRPAVFIAGGIGITPFMSMLRDVTATKTPHKIALFYSNRAPAAAPFLRELEELQKANSNIQLIATMTDLDAHDGWVGETSKIDQDMLRRHLGELDAPIYYCVGPAGMVTATQKMLSAAGVAEQDIRVESFTGY</sequence>
<evidence type="ECO:0000313" key="3">
    <source>
        <dbReference type="EMBL" id="AUQ99960.1"/>
    </source>
</evidence>
<dbReference type="InterPro" id="IPR017927">
    <property type="entry name" value="FAD-bd_FR_type"/>
</dbReference>
<dbReference type="PROSITE" id="PS51384">
    <property type="entry name" value="FAD_FR"/>
    <property type="match status" value="1"/>
</dbReference>
<dbReference type="PANTHER" id="PTHR47354">
    <property type="entry name" value="NADH OXIDOREDUCTASE HCR"/>
    <property type="match status" value="1"/>
</dbReference>
<dbReference type="AlphaFoldDB" id="A0A2I7KBR8"/>
<dbReference type="EMBL" id="CP010725">
    <property type="protein sequence ID" value="AUQ99960.1"/>
    <property type="molecule type" value="Genomic_DNA"/>
</dbReference>
<evidence type="ECO:0000256" key="1">
    <source>
        <dbReference type="SAM" id="Phobius"/>
    </source>
</evidence>
<dbReference type="InterPro" id="IPR017938">
    <property type="entry name" value="Riboflavin_synthase-like_b-brl"/>
</dbReference>
<dbReference type="Gene3D" id="3.40.50.80">
    <property type="entry name" value="Nucleotide-binding domain of ferredoxin-NADP reductase (FNR) module"/>
    <property type="match status" value="1"/>
</dbReference>
<dbReference type="InterPro" id="IPR001433">
    <property type="entry name" value="OxRdtase_FAD/NAD-bd"/>
</dbReference>
<dbReference type="Proteomes" id="UP000236447">
    <property type="component" value="Chromosome"/>
</dbReference>
<dbReference type="GO" id="GO:0016491">
    <property type="term" value="F:oxidoreductase activity"/>
    <property type="evidence" value="ECO:0007669"/>
    <property type="project" value="InterPro"/>
</dbReference>
<dbReference type="InterPro" id="IPR050415">
    <property type="entry name" value="MRET"/>
</dbReference>
<gene>
    <name evidence="3" type="ORF">PhaeoP88_02612</name>
</gene>
<protein>
    <submittedName>
        <fullName evidence="3">Putative oxidoreductase</fullName>
    </submittedName>
</protein>
<dbReference type="InterPro" id="IPR039261">
    <property type="entry name" value="FNR_nucleotide-bd"/>
</dbReference>
<dbReference type="RefSeq" id="WP_102883882.1">
    <property type="nucleotide sequence ID" value="NZ_CP010725.1"/>
</dbReference>
<name>A0A2I7KBR8_9RHOB</name>
<accession>A0A2I7KBR8</accession>
<evidence type="ECO:0000313" key="4">
    <source>
        <dbReference type="Proteomes" id="UP000236447"/>
    </source>
</evidence>
<dbReference type="Pfam" id="PF00175">
    <property type="entry name" value="NAD_binding_1"/>
    <property type="match status" value="1"/>
</dbReference>
<proteinExistence type="predicted"/>